<dbReference type="InterPro" id="IPR013149">
    <property type="entry name" value="ADH-like_C"/>
</dbReference>
<evidence type="ECO:0000313" key="4">
    <source>
        <dbReference type="Proteomes" id="UP000198762"/>
    </source>
</evidence>
<dbReference type="InterPro" id="IPR041694">
    <property type="entry name" value="ADH_N_2"/>
</dbReference>
<dbReference type="CDD" id="cd05288">
    <property type="entry name" value="PGDH"/>
    <property type="match status" value="1"/>
</dbReference>
<feature type="domain" description="Enoyl reductase (ER)" evidence="2">
    <location>
        <begin position="21"/>
        <end position="335"/>
    </location>
</feature>
<keyword evidence="4" id="KW-1185">Reference proteome</keyword>
<dbReference type="SUPFAM" id="SSF50129">
    <property type="entry name" value="GroES-like"/>
    <property type="match status" value="1"/>
</dbReference>
<keyword evidence="1" id="KW-0560">Oxidoreductase</keyword>
<gene>
    <name evidence="3" type="ORF">SAMN04487962_102265</name>
</gene>
<dbReference type="EMBL" id="FOHZ01000002">
    <property type="protein sequence ID" value="SES90683.1"/>
    <property type="molecule type" value="Genomic_DNA"/>
</dbReference>
<evidence type="ECO:0000259" key="2">
    <source>
        <dbReference type="SMART" id="SM00829"/>
    </source>
</evidence>
<dbReference type="InterPro" id="IPR020843">
    <property type="entry name" value="ER"/>
</dbReference>
<dbReference type="InterPro" id="IPR036291">
    <property type="entry name" value="NAD(P)-bd_dom_sf"/>
</dbReference>
<sequence length="341" mass="37534">MTEKRQNQRWVLRKRPEADITAEHLELVTQPVPDLEDGQVLIRNIYLSLDPTHRLWMSDREQYLPPVQVGDVMRGGTLGVVEESRSDRFKAGDIVKPVVGGWEAFTVADGKMVRPVDRHPDIPLSAYMSVLGSTGITAYFGLLDIGNPQPGDTLVVSAAAGAVGSIVGQIGKLKGCRVVGIAGGPEKCRWLTDELGFDGAIDYRNDDVPASLDRLCPDGVDIQFENVGGDIMDAIYNRLNLNGRLSLCGMISRYNDEGVMPGPKDFGRVLMKRLTVKGFIVIDYQKRFPEALEALTEWVSKDQLKWKNHVVEGLDNALDGLSLLFTGGNDGKLMVRVSEEP</sequence>
<dbReference type="AlphaFoldDB" id="A0A1I0ABQ4"/>
<reference evidence="4" key="1">
    <citation type="submission" date="2016-10" db="EMBL/GenBank/DDBJ databases">
        <authorList>
            <person name="Varghese N."/>
            <person name="Submissions S."/>
        </authorList>
    </citation>
    <scope>NUCLEOTIDE SEQUENCE [LARGE SCALE GENOMIC DNA]</scope>
    <source>
        <strain evidence="4">CGMCC 1.6489</strain>
    </source>
</reference>
<dbReference type="SUPFAM" id="SSF51735">
    <property type="entry name" value="NAD(P)-binding Rossmann-fold domains"/>
    <property type="match status" value="1"/>
</dbReference>
<dbReference type="Pfam" id="PF00107">
    <property type="entry name" value="ADH_zinc_N"/>
    <property type="match status" value="1"/>
</dbReference>
<dbReference type="Gene3D" id="3.40.50.720">
    <property type="entry name" value="NAD(P)-binding Rossmann-like Domain"/>
    <property type="match status" value="1"/>
</dbReference>
<dbReference type="GO" id="GO:0016628">
    <property type="term" value="F:oxidoreductase activity, acting on the CH-CH group of donors, NAD or NADP as acceptor"/>
    <property type="evidence" value="ECO:0007669"/>
    <property type="project" value="InterPro"/>
</dbReference>
<dbReference type="PANTHER" id="PTHR43205">
    <property type="entry name" value="PROSTAGLANDIN REDUCTASE"/>
    <property type="match status" value="1"/>
</dbReference>
<name>A0A1I0ABQ4_9GAMM</name>
<dbReference type="SMART" id="SM00829">
    <property type="entry name" value="PKS_ER"/>
    <property type="match status" value="1"/>
</dbReference>
<dbReference type="Proteomes" id="UP000198762">
    <property type="component" value="Unassembled WGS sequence"/>
</dbReference>
<dbReference type="STRING" id="430453.SAMN04487962_102265"/>
<dbReference type="OrthoDB" id="9805663at2"/>
<evidence type="ECO:0000313" key="3">
    <source>
        <dbReference type="EMBL" id="SES90683.1"/>
    </source>
</evidence>
<protein>
    <recommendedName>
        <fullName evidence="2">Enoyl reductase (ER) domain-containing protein</fullName>
    </recommendedName>
</protein>
<dbReference type="Gene3D" id="3.90.180.10">
    <property type="entry name" value="Medium-chain alcohol dehydrogenases, catalytic domain"/>
    <property type="match status" value="1"/>
</dbReference>
<dbReference type="RefSeq" id="WP_091848939.1">
    <property type="nucleotide sequence ID" value="NZ_FOHZ01000002.1"/>
</dbReference>
<dbReference type="FunFam" id="3.40.50.720:FF:000121">
    <property type="entry name" value="Prostaglandin reductase 2"/>
    <property type="match status" value="1"/>
</dbReference>
<accession>A0A1I0ABQ4</accession>
<dbReference type="InterPro" id="IPR011032">
    <property type="entry name" value="GroES-like_sf"/>
</dbReference>
<dbReference type="Pfam" id="PF16884">
    <property type="entry name" value="ADH_N_2"/>
    <property type="match status" value="1"/>
</dbReference>
<proteinExistence type="predicted"/>
<dbReference type="InterPro" id="IPR045010">
    <property type="entry name" value="MDR_fam"/>
</dbReference>
<evidence type="ECO:0000256" key="1">
    <source>
        <dbReference type="ARBA" id="ARBA00023002"/>
    </source>
</evidence>
<dbReference type="PANTHER" id="PTHR43205:SF7">
    <property type="entry name" value="PROSTAGLANDIN REDUCTASE 1"/>
    <property type="match status" value="1"/>
</dbReference>
<organism evidence="3 4">
    <name type="scientific">Marinobacter segnicrescens</name>
    <dbReference type="NCBI Taxonomy" id="430453"/>
    <lineage>
        <taxon>Bacteria</taxon>
        <taxon>Pseudomonadati</taxon>
        <taxon>Pseudomonadota</taxon>
        <taxon>Gammaproteobacteria</taxon>
        <taxon>Pseudomonadales</taxon>
        <taxon>Marinobacteraceae</taxon>
        <taxon>Marinobacter</taxon>
    </lineage>
</organism>